<gene>
    <name evidence="2" type="ORF">LTRI10_LOCUS51466</name>
</gene>
<dbReference type="EMBL" id="OZ034822">
    <property type="protein sequence ID" value="CAL1412156.1"/>
    <property type="molecule type" value="Genomic_DNA"/>
</dbReference>
<reference evidence="2 3" key="1">
    <citation type="submission" date="2024-04" db="EMBL/GenBank/DDBJ databases">
        <authorList>
            <person name="Fracassetti M."/>
        </authorList>
    </citation>
    <scope>NUCLEOTIDE SEQUENCE [LARGE SCALE GENOMIC DNA]</scope>
</reference>
<feature type="compositionally biased region" description="Basic and acidic residues" evidence="1">
    <location>
        <begin position="1"/>
        <end position="13"/>
    </location>
</feature>
<feature type="region of interest" description="Disordered" evidence="1">
    <location>
        <begin position="1"/>
        <end position="30"/>
    </location>
</feature>
<protein>
    <submittedName>
        <fullName evidence="2">Uncharacterized protein</fullName>
    </submittedName>
</protein>
<dbReference type="Proteomes" id="UP001497516">
    <property type="component" value="Chromosome 9"/>
</dbReference>
<organism evidence="2 3">
    <name type="scientific">Linum trigynum</name>
    <dbReference type="NCBI Taxonomy" id="586398"/>
    <lineage>
        <taxon>Eukaryota</taxon>
        <taxon>Viridiplantae</taxon>
        <taxon>Streptophyta</taxon>
        <taxon>Embryophyta</taxon>
        <taxon>Tracheophyta</taxon>
        <taxon>Spermatophyta</taxon>
        <taxon>Magnoliopsida</taxon>
        <taxon>eudicotyledons</taxon>
        <taxon>Gunneridae</taxon>
        <taxon>Pentapetalae</taxon>
        <taxon>rosids</taxon>
        <taxon>fabids</taxon>
        <taxon>Malpighiales</taxon>
        <taxon>Linaceae</taxon>
        <taxon>Linum</taxon>
    </lineage>
</organism>
<proteinExistence type="predicted"/>
<name>A0AAV2GNW1_9ROSI</name>
<accession>A0AAV2GNW1</accession>
<evidence type="ECO:0000256" key="1">
    <source>
        <dbReference type="SAM" id="MobiDB-lite"/>
    </source>
</evidence>
<evidence type="ECO:0000313" key="3">
    <source>
        <dbReference type="Proteomes" id="UP001497516"/>
    </source>
</evidence>
<evidence type="ECO:0000313" key="2">
    <source>
        <dbReference type="EMBL" id="CAL1412156.1"/>
    </source>
</evidence>
<dbReference type="AlphaFoldDB" id="A0AAV2GNW1"/>
<sequence length="81" mass="9553">MKDSSMEEGDKHVQRNQYKLRGKSQPPDVSRVSLAAKNHRTLQPKIRRKQIWILHPSSINPYPIVHLTIFFLIAHKLQRFP</sequence>
<keyword evidence="3" id="KW-1185">Reference proteome</keyword>